<gene>
    <name evidence="1" type="ORF">K435DRAFT_972062</name>
</gene>
<dbReference type="Proteomes" id="UP000297245">
    <property type="component" value="Unassembled WGS sequence"/>
</dbReference>
<name>A0A4S8L1P0_DENBC</name>
<evidence type="ECO:0000313" key="1">
    <source>
        <dbReference type="EMBL" id="THU82191.1"/>
    </source>
</evidence>
<organism evidence="1 2">
    <name type="scientific">Dendrothele bispora (strain CBS 962.96)</name>
    <dbReference type="NCBI Taxonomy" id="1314807"/>
    <lineage>
        <taxon>Eukaryota</taxon>
        <taxon>Fungi</taxon>
        <taxon>Dikarya</taxon>
        <taxon>Basidiomycota</taxon>
        <taxon>Agaricomycotina</taxon>
        <taxon>Agaricomycetes</taxon>
        <taxon>Agaricomycetidae</taxon>
        <taxon>Agaricales</taxon>
        <taxon>Agaricales incertae sedis</taxon>
        <taxon>Dendrothele</taxon>
    </lineage>
</organism>
<dbReference type="AlphaFoldDB" id="A0A4S8L1P0"/>
<sequence length="82" mass="9412">VELDKRTSRARVVELPAHLETHGSLPTVLAYTPSSRSLATRQLKCIYAERYSWVLRTLHSVHDIPAGYTLRCEYSVPNQSWE</sequence>
<protein>
    <submittedName>
        <fullName evidence="1">Uncharacterized protein</fullName>
    </submittedName>
</protein>
<accession>A0A4S8L1P0</accession>
<evidence type="ECO:0000313" key="2">
    <source>
        <dbReference type="Proteomes" id="UP000297245"/>
    </source>
</evidence>
<proteinExistence type="predicted"/>
<dbReference type="OrthoDB" id="1918at2759"/>
<reference evidence="1 2" key="1">
    <citation type="journal article" date="2019" name="Nat. Ecol. Evol.">
        <title>Megaphylogeny resolves global patterns of mushroom evolution.</title>
        <authorList>
            <person name="Varga T."/>
            <person name="Krizsan K."/>
            <person name="Foldi C."/>
            <person name="Dima B."/>
            <person name="Sanchez-Garcia M."/>
            <person name="Sanchez-Ramirez S."/>
            <person name="Szollosi G.J."/>
            <person name="Szarkandi J.G."/>
            <person name="Papp V."/>
            <person name="Albert L."/>
            <person name="Andreopoulos W."/>
            <person name="Angelini C."/>
            <person name="Antonin V."/>
            <person name="Barry K.W."/>
            <person name="Bougher N.L."/>
            <person name="Buchanan P."/>
            <person name="Buyck B."/>
            <person name="Bense V."/>
            <person name="Catcheside P."/>
            <person name="Chovatia M."/>
            <person name="Cooper J."/>
            <person name="Damon W."/>
            <person name="Desjardin D."/>
            <person name="Finy P."/>
            <person name="Geml J."/>
            <person name="Haridas S."/>
            <person name="Hughes K."/>
            <person name="Justo A."/>
            <person name="Karasinski D."/>
            <person name="Kautmanova I."/>
            <person name="Kiss B."/>
            <person name="Kocsube S."/>
            <person name="Kotiranta H."/>
            <person name="LaButti K.M."/>
            <person name="Lechner B.E."/>
            <person name="Liimatainen K."/>
            <person name="Lipzen A."/>
            <person name="Lukacs Z."/>
            <person name="Mihaltcheva S."/>
            <person name="Morgado L.N."/>
            <person name="Niskanen T."/>
            <person name="Noordeloos M.E."/>
            <person name="Ohm R.A."/>
            <person name="Ortiz-Santana B."/>
            <person name="Ovrebo C."/>
            <person name="Racz N."/>
            <person name="Riley R."/>
            <person name="Savchenko A."/>
            <person name="Shiryaev A."/>
            <person name="Soop K."/>
            <person name="Spirin V."/>
            <person name="Szebenyi C."/>
            <person name="Tomsovsky M."/>
            <person name="Tulloss R.E."/>
            <person name="Uehling J."/>
            <person name="Grigoriev I.V."/>
            <person name="Vagvolgyi C."/>
            <person name="Papp T."/>
            <person name="Martin F.M."/>
            <person name="Miettinen O."/>
            <person name="Hibbett D.S."/>
            <person name="Nagy L.G."/>
        </authorList>
    </citation>
    <scope>NUCLEOTIDE SEQUENCE [LARGE SCALE GENOMIC DNA]</scope>
    <source>
        <strain evidence="1 2">CBS 962.96</strain>
    </source>
</reference>
<feature type="non-terminal residue" evidence="1">
    <location>
        <position position="1"/>
    </location>
</feature>
<dbReference type="EMBL" id="ML179751">
    <property type="protein sequence ID" value="THU82191.1"/>
    <property type="molecule type" value="Genomic_DNA"/>
</dbReference>
<keyword evidence="2" id="KW-1185">Reference proteome</keyword>